<keyword evidence="11" id="KW-0407">Ion channel</keyword>
<dbReference type="EMBL" id="BRXX01000512">
    <property type="protein sequence ID" value="GMI15122.1"/>
    <property type="molecule type" value="Genomic_DNA"/>
</dbReference>
<dbReference type="InterPro" id="IPR005821">
    <property type="entry name" value="Ion_trans_dom"/>
</dbReference>
<proteinExistence type="predicted"/>
<feature type="compositionally biased region" description="Low complexity" evidence="12">
    <location>
        <begin position="734"/>
        <end position="743"/>
    </location>
</feature>
<evidence type="ECO:0000256" key="6">
    <source>
        <dbReference type="ARBA" id="ARBA00022882"/>
    </source>
</evidence>
<dbReference type="InterPro" id="IPR000595">
    <property type="entry name" value="cNMP-bd_dom"/>
</dbReference>
<feature type="transmembrane region" description="Helical" evidence="13">
    <location>
        <begin position="150"/>
        <end position="169"/>
    </location>
</feature>
<dbReference type="Pfam" id="PF00027">
    <property type="entry name" value="cNMP_binding"/>
    <property type="match status" value="1"/>
</dbReference>
<evidence type="ECO:0000256" key="13">
    <source>
        <dbReference type="SAM" id="Phobius"/>
    </source>
</evidence>
<keyword evidence="3" id="KW-0633">Potassium transport</keyword>
<dbReference type="InterPro" id="IPR050818">
    <property type="entry name" value="KCNH_animal-type"/>
</dbReference>
<evidence type="ECO:0000313" key="16">
    <source>
        <dbReference type="Proteomes" id="UP001165160"/>
    </source>
</evidence>
<protein>
    <recommendedName>
        <fullName evidence="14">Cyclic nucleotide-binding domain-containing protein</fullName>
    </recommendedName>
</protein>
<keyword evidence="4 13" id="KW-0812">Transmembrane</keyword>
<dbReference type="PANTHER" id="PTHR10217">
    <property type="entry name" value="VOLTAGE AND LIGAND GATED POTASSIUM CHANNEL"/>
    <property type="match status" value="1"/>
</dbReference>
<evidence type="ECO:0000313" key="15">
    <source>
        <dbReference type="EMBL" id="GMI15122.1"/>
    </source>
</evidence>
<feature type="transmembrane region" description="Helical" evidence="13">
    <location>
        <begin position="269"/>
        <end position="296"/>
    </location>
</feature>
<dbReference type="PANTHER" id="PTHR10217:SF435">
    <property type="entry name" value="POTASSIUM VOLTAGE-GATED CHANNEL PROTEIN EAG"/>
    <property type="match status" value="1"/>
</dbReference>
<keyword evidence="5" id="KW-0631">Potassium channel</keyword>
<dbReference type="SMART" id="SM00100">
    <property type="entry name" value="cNMP"/>
    <property type="match status" value="1"/>
</dbReference>
<evidence type="ECO:0000256" key="8">
    <source>
        <dbReference type="ARBA" id="ARBA00022989"/>
    </source>
</evidence>
<keyword evidence="8 13" id="KW-1133">Transmembrane helix</keyword>
<comment type="subcellular location">
    <subcellularLocation>
        <location evidence="1">Membrane</location>
        <topology evidence="1">Multi-pass membrane protein</topology>
    </subcellularLocation>
</comment>
<dbReference type="Gene3D" id="2.60.120.10">
    <property type="entry name" value="Jelly Rolls"/>
    <property type="match status" value="1"/>
</dbReference>
<dbReference type="InterPro" id="IPR018490">
    <property type="entry name" value="cNMP-bd_dom_sf"/>
</dbReference>
<keyword evidence="10 13" id="KW-0472">Membrane</keyword>
<evidence type="ECO:0000259" key="14">
    <source>
        <dbReference type="PROSITE" id="PS50042"/>
    </source>
</evidence>
<dbReference type="CDD" id="cd00038">
    <property type="entry name" value="CAP_ED"/>
    <property type="match status" value="1"/>
</dbReference>
<dbReference type="PRINTS" id="PR01463">
    <property type="entry name" value="EAGCHANLFMLY"/>
</dbReference>
<feature type="compositionally biased region" description="Basic and acidic residues" evidence="12">
    <location>
        <begin position="47"/>
        <end position="70"/>
    </location>
</feature>
<feature type="region of interest" description="Disordered" evidence="12">
    <location>
        <begin position="1"/>
        <end position="70"/>
    </location>
</feature>
<feature type="compositionally biased region" description="Low complexity" evidence="12">
    <location>
        <begin position="29"/>
        <end position="42"/>
    </location>
</feature>
<sequence length="806" mass="90753">MSTQSNNNLAAVVPSEPPNQPDNDDRNSSRSSSGRSLGSRNNSHNKNFSEGRSGRHSLRKTDHTGFQRRDNDVDLTKTSLMLSQAGGSEKKAMETKRRRSYDSTLFGLDVFEGLQSDYLAKREKEEREHWVFKYIPVIDPQWKFQRYRDLASVFIILYSVYVSLFEYVFTSSGDLGAEIPTVRYLGLFCTIYFWIDLGLCFTTAIYDTEDDLVTNRKTIAITYLKGWFWIDLLSNLEVNGALALLKILRLARFPRMFIRWMNLGVSTMALNIFKIMIITLTSGHFFACLFFAVAAFEGHQEDSWTRKDFGDYTLYQEQAVTCDDSAATGSCYEVVATASLGSMYISSLYFSYATLTTVGFGDINATTTYERGVALIALSIGSAIFAGIVGTMSTLVDTMDELEEMKLNKLKHIQQFIKSHHFPEKIRARIKKYYELHFNYLKRELHMLDELSPALRHECMHHIYFKILSKVPFLRDSPQIVQSAVIANVKPVLCCAKDYLVIEGQVLHHIFLVASGAVEVINNKGLVSRTYGVGSFFGEKCAFHSHYLSTVSYRAKVDLEVLTIDRNAFVDLLNTYDAFAETFVMICQKREDHKKGLVAGQSKKTDKLQRQAEAQVRPVTPPPGTTWKDTSTGERTVLEGVSKTVPIEAAVDETKDTDFGTQRQHMYGEIFDDESVPALLDKLQFNLGSQLDDIQDCLEHLEERIDDLEELERGRGESPTSPPAISPLKAHILSGNSGSVPASSAPPPLINSQPSTIAPLSPTPVRSTVVGRRGSVRGSTRMLTRESSRFRSIQSKRMINESPHEF</sequence>
<dbReference type="SUPFAM" id="SSF81324">
    <property type="entry name" value="Voltage-gated potassium channels"/>
    <property type="match status" value="1"/>
</dbReference>
<evidence type="ECO:0000256" key="12">
    <source>
        <dbReference type="SAM" id="MobiDB-lite"/>
    </source>
</evidence>
<feature type="region of interest" description="Disordered" evidence="12">
    <location>
        <begin position="711"/>
        <end position="806"/>
    </location>
</feature>
<dbReference type="GO" id="GO:0005886">
    <property type="term" value="C:plasma membrane"/>
    <property type="evidence" value="ECO:0007669"/>
    <property type="project" value="TreeGrafter"/>
</dbReference>
<evidence type="ECO:0000256" key="3">
    <source>
        <dbReference type="ARBA" id="ARBA00022538"/>
    </source>
</evidence>
<dbReference type="PROSITE" id="PS50042">
    <property type="entry name" value="CNMP_BINDING_3"/>
    <property type="match status" value="1"/>
</dbReference>
<dbReference type="GO" id="GO:0034702">
    <property type="term" value="C:monoatomic ion channel complex"/>
    <property type="evidence" value="ECO:0007669"/>
    <property type="project" value="UniProtKB-KW"/>
</dbReference>
<feature type="domain" description="Cyclic nucleotide-binding" evidence="14">
    <location>
        <begin position="473"/>
        <end position="573"/>
    </location>
</feature>
<evidence type="ECO:0000256" key="11">
    <source>
        <dbReference type="ARBA" id="ARBA00023303"/>
    </source>
</evidence>
<feature type="compositionally biased region" description="Low complexity" evidence="12">
    <location>
        <begin position="763"/>
        <end position="781"/>
    </location>
</feature>
<gene>
    <name evidence="15" type="ORF">TrVE_jg12093</name>
</gene>
<keyword evidence="16" id="KW-1185">Reference proteome</keyword>
<accession>A0A9W7KX81</accession>
<evidence type="ECO:0000256" key="1">
    <source>
        <dbReference type="ARBA" id="ARBA00004141"/>
    </source>
</evidence>
<evidence type="ECO:0000256" key="10">
    <source>
        <dbReference type="ARBA" id="ARBA00023136"/>
    </source>
</evidence>
<evidence type="ECO:0000256" key="9">
    <source>
        <dbReference type="ARBA" id="ARBA00023065"/>
    </source>
</evidence>
<dbReference type="InterPro" id="IPR003938">
    <property type="entry name" value="K_chnl_volt-dep_EAG/ELK/ERG"/>
</dbReference>
<feature type="transmembrane region" description="Helical" evidence="13">
    <location>
        <begin position="181"/>
        <end position="206"/>
    </location>
</feature>
<evidence type="ECO:0000256" key="2">
    <source>
        <dbReference type="ARBA" id="ARBA00022448"/>
    </source>
</evidence>
<dbReference type="Pfam" id="PF00520">
    <property type="entry name" value="Ion_trans"/>
    <property type="match status" value="1"/>
</dbReference>
<keyword evidence="7" id="KW-0630">Potassium</keyword>
<dbReference type="SUPFAM" id="SSF51206">
    <property type="entry name" value="cAMP-binding domain-like"/>
    <property type="match status" value="1"/>
</dbReference>
<dbReference type="Gene3D" id="1.10.287.630">
    <property type="entry name" value="Helix hairpin bin"/>
    <property type="match status" value="1"/>
</dbReference>
<dbReference type="Proteomes" id="UP001165160">
    <property type="component" value="Unassembled WGS sequence"/>
</dbReference>
<name>A0A9W7KX81_9STRA</name>
<evidence type="ECO:0000256" key="5">
    <source>
        <dbReference type="ARBA" id="ARBA00022826"/>
    </source>
</evidence>
<keyword evidence="9" id="KW-0406">Ion transport</keyword>
<dbReference type="Gene3D" id="1.10.287.70">
    <property type="match status" value="1"/>
</dbReference>
<keyword evidence="6" id="KW-0851">Voltage-gated channel</keyword>
<evidence type="ECO:0000256" key="7">
    <source>
        <dbReference type="ARBA" id="ARBA00022958"/>
    </source>
</evidence>
<dbReference type="GO" id="GO:0005249">
    <property type="term" value="F:voltage-gated potassium channel activity"/>
    <property type="evidence" value="ECO:0007669"/>
    <property type="project" value="InterPro"/>
</dbReference>
<evidence type="ECO:0000256" key="4">
    <source>
        <dbReference type="ARBA" id="ARBA00022692"/>
    </source>
</evidence>
<feature type="transmembrane region" description="Helical" evidence="13">
    <location>
        <begin position="343"/>
        <end position="361"/>
    </location>
</feature>
<reference evidence="16" key="1">
    <citation type="journal article" date="2023" name="Commun. Biol.">
        <title>Genome analysis of Parmales, the sister group of diatoms, reveals the evolutionary specialization of diatoms from phago-mixotrophs to photoautotrophs.</title>
        <authorList>
            <person name="Ban H."/>
            <person name="Sato S."/>
            <person name="Yoshikawa S."/>
            <person name="Yamada K."/>
            <person name="Nakamura Y."/>
            <person name="Ichinomiya M."/>
            <person name="Sato N."/>
            <person name="Blanc-Mathieu R."/>
            <person name="Endo H."/>
            <person name="Kuwata A."/>
            <person name="Ogata H."/>
        </authorList>
    </citation>
    <scope>NUCLEOTIDE SEQUENCE [LARGE SCALE GENOMIC DNA]</scope>
    <source>
        <strain evidence="16">NIES 3699</strain>
    </source>
</reference>
<dbReference type="InterPro" id="IPR014710">
    <property type="entry name" value="RmlC-like_jellyroll"/>
</dbReference>
<comment type="caution">
    <text evidence="15">The sequence shown here is derived from an EMBL/GenBank/DDBJ whole genome shotgun (WGS) entry which is preliminary data.</text>
</comment>
<dbReference type="GO" id="GO:0042391">
    <property type="term" value="P:regulation of membrane potential"/>
    <property type="evidence" value="ECO:0007669"/>
    <property type="project" value="TreeGrafter"/>
</dbReference>
<keyword evidence="2" id="KW-0813">Transport</keyword>
<dbReference type="AlphaFoldDB" id="A0A9W7KX81"/>
<feature type="transmembrane region" description="Helical" evidence="13">
    <location>
        <begin position="373"/>
        <end position="396"/>
    </location>
</feature>
<organism evidence="15 16">
    <name type="scientific">Triparma verrucosa</name>
    <dbReference type="NCBI Taxonomy" id="1606542"/>
    <lineage>
        <taxon>Eukaryota</taxon>
        <taxon>Sar</taxon>
        <taxon>Stramenopiles</taxon>
        <taxon>Ochrophyta</taxon>
        <taxon>Bolidophyceae</taxon>
        <taxon>Parmales</taxon>
        <taxon>Triparmaceae</taxon>
        <taxon>Triparma</taxon>
    </lineage>
</organism>
<feature type="region of interest" description="Disordered" evidence="12">
    <location>
        <begin position="611"/>
        <end position="631"/>
    </location>
</feature>